<accession>A0A1G2QBC3</accession>
<evidence type="ECO:0000259" key="1">
    <source>
        <dbReference type="Pfam" id="PF10412"/>
    </source>
</evidence>
<dbReference type="STRING" id="1802436.A2370_02515"/>
<dbReference type="SUPFAM" id="SSF52540">
    <property type="entry name" value="P-loop containing nucleoside triphosphate hydrolases"/>
    <property type="match status" value="1"/>
</dbReference>
<feature type="domain" description="Type IV secretion system coupling protein TraD DNA-binding" evidence="1">
    <location>
        <begin position="22"/>
        <end position="347"/>
    </location>
</feature>
<dbReference type="PANTHER" id="PTHR30121">
    <property type="entry name" value="UNCHARACTERIZED PROTEIN YJGR-RELATED"/>
    <property type="match status" value="1"/>
</dbReference>
<dbReference type="Gene3D" id="3.40.50.300">
    <property type="entry name" value="P-loop containing nucleotide triphosphate hydrolases"/>
    <property type="match status" value="2"/>
</dbReference>
<name>A0A1G2QBC3_9BACT</name>
<dbReference type="CDD" id="cd01127">
    <property type="entry name" value="TrwB_TraG_TraD_VirD4"/>
    <property type="match status" value="1"/>
</dbReference>
<dbReference type="InterPro" id="IPR027417">
    <property type="entry name" value="P-loop_NTPase"/>
</dbReference>
<gene>
    <name evidence="2" type="ORF">A2370_02515</name>
</gene>
<organism evidence="2 3">
    <name type="scientific">Candidatus Vogelbacteria bacterium RIFOXYB1_FULL_42_16</name>
    <dbReference type="NCBI Taxonomy" id="1802436"/>
    <lineage>
        <taxon>Bacteria</taxon>
        <taxon>Candidatus Vogeliibacteriota</taxon>
    </lineage>
</organism>
<evidence type="ECO:0000313" key="2">
    <source>
        <dbReference type="EMBL" id="OHA57797.1"/>
    </source>
</evidence>
<protein>
    <recommendedName>
        <fullName evidence="1">Type IV secretion system coupling protein TraD DNA-binding domain-containing protein</fullName>
    </recommendedName>
</protein>
<dbReference type="AlphaFoldDB" id="A0A1G2QBC3"/>
<comment type="caution">
    <text evidence="2">The sequence shown here is derived from an EMBL/GenBank/DDBJ whole genome shotgun (WGS) entry which is preliminary data.</text>
</comment>
<dbReference type="InterPro" id="IPR051162">
    <property type="entry name" value="T4SS_component"/>
</dbReference>
<dbReference type="Proteomes" id="UP000176222">
    <property type="component" value="Unassembled WGS sequence"/>
</dbReference>
<proteinExistence type="predicted"/>
<dbReference type="Pfam" id="PF10412">
    <property type="entry name" value="TrwB_AAD_bind"/>
    <property type="match status" value="1"/>
</dbReference>
<dbReference type="PANTHER" id="PTHR30121:SF6">
    <property type="entry name" value="SLR6007 PROTEIN"/>
    <property type="match status" value="1"/>
</dbReference>
<dbReference type="EMBL" id="MHTH01000023">
    <property type="protein sequence ID" value="OHA57797.1"/>
    <property type="molecule type" value="Genomic_DNA"/>
</dbReference>
<reference evidence="2 3" key="1">
    <citation type="journal article" date="2016" name="Nat. Commun.">
        <title>Thousands of microbial genomes shed light on interconnected biogeochemical processes in an aquifer system.</title>
        <authorList>
            <person name="Anantharaman K."/>
            <person name="Brown C.T."/>
            <person name="Hug L.A."/>
            <person name="Sharon I."/>
            <person name="Castelle C.J."/>
            <person name="Probst A.J."/>
            <person name="Thomas B.C."/>
            <person name="Singh A."/>
            <person name="Wilkins M.J."/>
            <person name="Karaoz U."/>
            <person name="Brodie E.L."/>
            <person name="Williams K.H."/>
            <person name="Hubbard S.S."/>
            <person name="Banfield J.F."/>
        </authorList>
    </citation>
    <scope>NUCLEOTIDE SEQUENCE [LARGE SCALE GENOMIC DNA]</scope>
</reference>
<sequence length="430" mass="48638">MPTEGLVLGQNVFRGDVRDVRLAEEDRRRHLYMIGQTGTGKSTMMLNLAVQDMKEGKGLCVIDPHGDLVGKILALVPPERAEDVIVFDPGDLSRPLGLNMLEFDPTKPQEKTFIVNEMQAIFNQLFLKETMGPMFEKYMRGAMLLLMEDAVNEPATIMEIPRVFTDQTFRERKLARINNQMVIDFWTKEAPKTSGEQGLANMGPYITSKFDNFISNDYLRPIIGQTKSAFNFRQVMDEGKILLVNLSKGKVGDINSALLGMIITGRLLLSALSREDMSAETRRDFYLYIDEFQNYTTDSIATILSEARKYRLNLTIAHQFIAQLKDNIREAVFGNVGNLVAFRVGDTDGEKLAKFFEPTFNQKDLIGLENLTAVVKIMVRGEPSVPFGVKFTWPTGGSDQLTEKIRELSRLSYGRDLAEIETDIVHRLRD</sequence>
<evidence type="ECO:0000313" key="3">
    <source>
        <dbReference type="Proteomes" id="UP000176222"/>
    </source>
</evidence>
<dbReference type="InterPro" id="IPR019476">
    <property type="entry name" value="T4SS_TraD_DNA-bd"/>
</dbReference>